<dbReference type="OrthoDB" id="289721at2759"/>
<proteinExistence type="predicted"/>
<dbReference type="AlphaFoldDB" id="A0A5B7D4D8"/>
<feature type="region of interest" description="Disordered" evidence="1">
    <location>
        <begin position="276"/>
        <end position="392"/>
    </location>
</feature>
<dbReference type="Pfam" id="PF15733">
    <property type="entry name" value="DUF4682"/>
    <property type="match status" value="1"/>
</dbReference>
<evidence type="ECO:0000313" key="4">
    <source>
        <dbReference type="Proteomes" id="UP000324222"/>
    </source>
</evidence>
<feature type="compositionally biased region" description="Basic and acidic residues" evidence="1">
    <location>
        <begin position="415"/>
        <end position="432"/>
    </location>
</feature>
<evidence type="ECO:0000256" key="1">
    <source>
        <dbReference type="SAM" id="MobiDB-lite"/>
    </source>
</evidence>
<sequence length="467" mass="50724">MPLSTPPSFFTTDLCFPLFSFPAAEINRGSSPVGGVGPIMSPAGGFPAVSTPPPRVAHEGREISRPNLDISALKKQYARLRERQKQAHIILTGFDGCYELFKHYSCILFLFSLKNKHKPVVVPYSSASQQRVSSTLGSAGMVGTGGSGQRGTPLTMNHLLRGKKALTSKTKRVVPQGVIPVMKPKKKVERKLSDSSSNRPVPQQPSKQHMSSQGIPPHAHYQTLKCPPISEGPKKMETLHWKDTPRRDRRASLPSGVKLLENSSPRGVLDVAVEIEDDEGEGDSGSSTSTELCDDDEEDKLSDLDPDSTTEPRPATTSPRLETVKEDSSAPSEVEVTASTQAKKDQNLKPVSYISSTSDKQGPEVCSDSTLGTNSVESQTKDVNQNQPNTQKLKNDQLHSENELLLKTTTTTETTKIESHSELSVPSKRESPELTVGESELILEKEGSSIEPLTLIGLSTVTCDFTL</sequence>
<reference evidence="3 4" key="1">
    <citation type="submission" date="2019-05" db="EMBL/GenBank/DDBJ databases">
        <title>Another draft genome of Portunus trituberculatus and its Hox gene families provides insights of decapod evolution.</title>
        <authorList>
            <person name="Jeong J.-H."/>
            <person name="Song I."/>
            <person name="Kim S."/>
            <person name="Choi T."/>
            <person name="Kim D."/>
            <person name="Ryu S."/>
            <person name="Kim W."/>
        </authorList>
    </citation>
    <scope>NUCLEOTIDE SEQUENCE [LARGE SCALE GENOMIC DNA]</scope>
    <source>
        <tissue evidence="3">Muscle</tissue>
    </source>
</reference>
<accession>A0A5B7D4D8</accession>
<keyword evidence="4" id="KW-1185">Reference proteome</keyword>
<name>A0A5B7D4D8_PORTR</name>
<evidence type="ECO:0000313" key="3">
    <source>
        <dbReference type="EMBL" id="MPC15516.1"/>
    </source>
</evidence>
<protein>
    <recommendedName>
        <fullName evidence="2">TBC1 domain-containing protein</fullName>
    </recommendedName>
</protein>
<evidence type="ECO:0000259" key="2">
    <source>
        <dbReference type="Pfam" id="PF15733"/>
    </source>
</evidence>
<organism evidence="3 4">
    <name type="scientific">Portunus trituberculatus</name>
    <name type="common">Swimming crab</name>
    <name type="synonym">Neptunus trituberculatus</name>
    <dbReference type="NCBI Taxonomy" id="210409"/>
    <lineage>
        <taxon>Eukaryota</taxon>
        <taxon>Metazoa</taxon>
        <taxon>Ecdysozoa</taxon>
        <taxon>Arthropoda</taxon>
        <taxon>Crustacea</taxon>
        <taxon>Multicrustacea</taxon>
        <taxon>Malacostraca</taxon>
        <taxon>Eumalacostraca</taxon>
        <taxon>Eucarida</taxon>
        <taxon>Decapoda</taxon>
        <taxon>Pleocyemata</taxon>
        <taxon>Brachyura</taxon>
        <taxon>Eubrachyura</taxon>
        <taxon>Portunoidea</taxon>
        <taxon>Portunidae</taxon>
        <taxon>Portuninae</taxon>
        <taxon>Portunus</taxon>
    </lineage>
</organism>
<feature type="compositionally biased region" description="Polar residues" evidence="1">
    <location>
        <begin position="194"/>
        <end position="214"/>
    </location>
</feature>
<feature type="region of interest" description="Disordered" evidence="1">
    <location>
        <begin position="410"/>
        <end position="436"/>
    </location>
</feature>
<dbReference type="Proteomes" id="UP000324222">
    <property type="component" value="Unassembled WGS sequence"/>
</dbReference>
<feature type="compositionally biased region" description="Polar residues" evidence="1">
    <location>
        <begin position="367"/>
        <end position="392"/>
    </location>
</feature>
<feature type="region of interest" description="Disordered" evidence="1">
    <location>
        <begin position="165"/>
        <end position="261"/>
    </location>
</feature>
<dbReference type="InterPro" id="IPR032738">
    <property type="entry name" value="Tbc1d30_C"/>
</dbReference>
<feature type="compositionally biased region" description="Polar residues" evidence="1">
    <location>
        <begin position="309"/>
        <end position="320"/>
    </location>
</feature>
<feature type="compositionally biased region" description="Basic and acidic residues" evidence="1">
    <location>
        <begin position="232"/>
        <end position="246"/>
    </location>
</feature>
<gene>
    <name evidence="3" type="ORF">E2C01_008308</name>
</gene>
<feature type="domain" description="TBC1" evidence="2">
    <location>
        <begin position="70"/>
        <end position="196"/>
    </location>
</feature>
<dbReference type="EMBL" id="VSRR010000433">
    <property type="protein sequence ID" value="MPC15516.1"/>
    <property type="molecule type" value="Genomic_DNA"/>
</dbReference>
<feature type="compositionally biased region" description="Acidic residues" evidence="1">
    <location>
        <begin position="292"/>
        <end position="308"/>
    </location>
</feature>
<comment type="caution">
    <text evidence="3">The sequence shown here is derived from an EMBL/GenBank/DDBJ whole genome shotgun (WGS) entry which is preliminary data.</text>
</comment>